<evidence type="ECO:0000313" key="10">
    <source>
        <dbReference type="EMBL" id="WUV48671.1"/>
    </source>
</evidence>
<dbReference type="PANTHER" id="PTHR43289">
    <property type="entry name" value="MITOGEN-ACTIVATED PROTEIN KINASE KINASE KINASE 20-RELATED"/>
    <property type="match status" value="1"/>
</dbReference>
<dbReference type="EMBL" id="CP109441">
    <property type="protein sequence ID" value="WUV48671.1"/>
    <property type="molecule type" value="Genomic_DNA"/>
</dbReference>
<evidence type="ECO:0000256" key="5">
    <source>
        <dbReference type="ARBA" id="ARBA00022777"/>
    </source>
</evidence>
<evidence type="ECO:0000256" key="7">
    <source>
        <dbReference type="PROSITE-ProRule" id="PRU10141"/>
    </source>
</evidence>
<evidence type="ECO:0000256" key="2">
    <source>
        <dbReference type="ARBA" id="ARBA00022527"/>
    </source>
</evidence>
<feature type="binding site" evidence="7">
    <location>
        <position position="40"/>
    </location>
    <ligand>
        <name>ATP</name>
        <dbReference type="ChEBI" id="CHEBI:30616"/>
    </ligand>
</feature>
<keyword evidence="2" id="KW-0723">Serine/threonine-protein kinase</keyword>
<evidence type="ECO:0000256" key="1">
    <source>
        <dbReference type="ARBA" id="ARBA00012513"/>
    </source>
</evidence>
<dbReference type="InterPro" id="IPR017441">
    <property type="entry name" value="Protein_kinase_ATP_BS"/>
</dbReference>
<dbReference type="InterPro" id="IPR000719">
    <property type="entry name" value="Prot_kinase_dom"/>
</dbReference>
<evidence type="ECO:0000259" key="9">
    <source>
        <dbReference type="PROSITE" id="PS50011"/>
    </source>
</evidence>
<dbReference type="Pfam" id="PF00069">
    <property type="entry name" value="Pkinase"/>
    <property type="match status" value="1"/>
</dbReference>
<dbReference type="InterPro" id="IPR008271">
    <property type="entry name" value="Ser/Thr_kinase_AS"/>
</dbReference>
<name>A0ABZ1Z2P5_9NOCA</name>
<sequence>MLRTGDVFAGYTIKRVLGQGGMGTVYLAQHPRLPRLTALKLLKRELYTDAEIRRRFEREADLVAQLDHPNIVTVYDRGAEDQQLWISMQFVPGADASCADVNVLAPGRAVQIVADTAAALDFAHGNGVLHRDVKPANILLAKAPIGQPERVLLTDFGIAGMRDGESTLSSSGTITATLAYAAPEQLTGTPDYLADQYSLACSLFWMLTGVGPFQGANPMAVINGHLYGAIPSLRRYRPDVPPALDAVLARAMAKRSADRFGSCTEFAVAARRALVSSAPHPHQANGPYRPPMGMGPESHPGTEPPRDAGPARNPVPSRNAVPPNTSERVGSSRTARPSEPTNRSTPESPRTSQPRLPLPPRRSPRPGTIALPDIPRRPGRTPPGSAPRPPP</sequence>
<keyword evidence="5 10" id="KW-0418">Kinase</keyword>
<evidence type="ECO:0000313" key="11">
    <source>
        <dbReference type="Proteomes" id="UP001432062"/>
    </source>
</evidence>
<dbReference type="Proteomes" id="UP001432062">
    <property type="component" value="Chromosome"/>
</dbReference>
<dbReference type="PANTHER" id="PTHR43289:SF6">
    <property type="entry name" value="SERINE_THREONINE-PROTEIN KINASE NEKL-3"/>
    <property type="match status" value="1"/>
</dbReference>
<keyword evidence="4 7" id="KW-0547">Nucleotide-binding</keyword>
<evidence type="ECO:0000256" key="8">
    <source>
        <dbReference type="SAM" id="MobiDB-lite"/>
    </source>
</evidence>
<dbReference type="GO" id="GO:0016301">
    <property type="term" value="F:kinase activity"/>
    <property type="evidence" value="ECO:0007669"/>
    <property type="project" value="UniProtKB-KW"/>
</dbReference>
<dbReference type="PROSITE" id="PS00108">
    <property type="entry name" value="PROTEIN_KINASE_ST"/>
    <property type="match status" value="1"/>
</dbReference>
<dbReference type="SUPFAM" id="SSF56112">
    <property type="entry name" value="Protein kinase-like (PK-like)"/>
    <property type="match status" value="1"/>
</dbReference>
<dbReference type="Gene3D" id="3.30.200.20">
    <property type="entry name" value="Phosphorylase Kinase, domain 1"/>
    <property type="match status" value="1"/>
</dbReference>
<dbReference type="PROSITE" id="PS00107">
    <property type="entry name" value="PROTEIN_KINASE_ATP"/>
    <property type="match status" value="1"/>
</dbReference>
<evidence type="ECO:0000256" key="3">
    <source>
        <dbReference type="ARBA" id="ARBA00022679"/>
    </source>
</evidence>
<dbReference type="RefSeq" id="WP_327093480.1">
    <property type="nucleotide sequence ID" value="NZ_CP109149.1"/>
</dbReference>
<keyword evidence="11" id="KW-1185">Reference proteome</keyword>
<dbReference type="Gene3D" id="1.10.510.10">
    <property type="entry name" value="Transferase(Phosphotransferase) domain 1"/>
    <property type="match status" value="1"/>
</dbReference>
<feature type="domain" description="Protein kinase" evidence="9">
    <location>
        <begin position="11"/>
        <end position="275"/>
    </location>
</feature>
<keyword evidence="3" id="KW-0808">Transferase</keyword>
<dbReference type="EC" id="2.7.11.1" evidence="1"/>
<accession>A0ABZ1Z2P5</accession>
<dbReference type="CDD" id="cd14014">
    <property type="entry name" value="STKc_PknB_like"/>
    <property type="match status" value="1"/>
</dbReference>
<dbReference type="PROSITE" id="PS50011">
    <property type="entry name" value="PROTEIN_KINASE_DOM"/>
    <property type="match status" value="1"/>
</dbReference>
<dbReference type="InterPro" id="IPR011009">
    <property type="entry name" value="Kinase-like_dom_sf"/>
</dbReference>
<keyword evidence="6 7" id="KW-0067">ATP-binding</keyword>
<evidence type="ECO:0000256" key="6">
    <source>
        <dbReference type="ARBA" id="ARBA00022840"/>
    </source>
</evidence>
<organism evidence="10 11">
    <name type="scientific">Nocardia vinacea</name>
    <dbReference type="NCBI Taxonomy" id="96468"/>
    <lineage>
        <taxon>Bacteria</taxon>
        <taxon>Bacillati</taxon>
        <taxon>Actinomycetota</taxon>
        <taxon>Actinomycetes</taxon>
        <taxon>Mycobacteriales</taxon>
        <taxon>Nocardiaceae</taxon>
        <taxon>Nocardia</taxon>
    </lineage>
</organism>
<evidence type="ECO:0000256" key="4">
    <source>
        <dbReference type="ARBA" id="ARBA00022741"/>
    </source>
</evidence>
<feature type="compositionally biased region" description="Pro residues" evidence="8">
    <location>
        <begin position="380"/>
        <end position="391"/>
    </location>
</feature>
<protein>
    <recommendedName>
        <fullName evidence="1">non-specific serine/threonine protein kinase</fullName>
        <ecNumber evidence="1">2.7.11.1</ecNumber>
    </recommendedName>
</protein>
<proteinExistence type="predicted"/>
<dbReference type="SMART" id="SM00220">
    <property type="entry name" value="S_TKc"/>
    <property type="match status" value="1"/>
</dbReference>
<reference evidence="10" key="1">
    <citation type="submission" date="2022-10" db="EMBL/GenBank/DDBJ databases">
        <title>The complete genomes of actinobacterial strains from the NBC collection.</title>
        <authorList>
            <person name="Joergensen T.S."/>
            <person name="Alvarez Arevalo M."/>
            <person name="Sterndorff E.B."/>
            <person name="Faurdal D."/>
            <person name="Vuksanovic O."/>
            <person name="Mourched A.-S."/>
            <person name="Charusanti P."/>
            <person name="Shaw S."/>
            <person name="Blin K."/>
            <person name="Weber T."/>
        </authorList>
    </citation>
    <scope>NUCLEOTIDE SEQUENCE</scope>
    <source>
        <strain evidence="10">NBC_01482</strain>
    </source>
</reference>
<feature type="region of interest" description="Disordered" evidence="8">
    <location>
        <begin position="277"/>
        <end position="391"/>
    </location>
</feature>
<gene>
    <name evidence="10" type="ORF">OG563_11035</name>
</gene>
<feature type="compositionally biased region" description="Polar residues" evidence="8">
    <location>
        <begin position="322"/>
        <end position="347"/>
    </location>
</feature>